<proteinExistence type="predicted"/>
<feature type="domain" description="HTH marR-type" evidence="1">
    <location>
        <begin position="1"/>
        <end position="143"/>
    </location>
</feature>
<evidence type="ECO:0000259" key="1">
    <source>
        <dbReference type="PROSITE" id="PS50995"/>
    </source>
</evidence>
<reference evidence="2 3" key="1">
    <citation type="submission" date="2021-03" db="EMBL/GenBank/DDBJ databases">
        <title>Sequencing the genomes of 1000 actinobacteria strains.</title>
        <authorList>
            <person name="Klenk H.-P."/>
        </authorList>
    </citation>
    <scope>NUCLEOTIDE SEQUENCE [LARGE SCALE GENOMIC DNA]</scope>
    <source>
        <strain evidence="2 3">DSM 45510</strain>
    </source>
</reference>
<dbReference type="Pfam" id="PF12802">
    <property type="entry name" value="MarR_2"/>
    <property type="match status" value="1"/>
</dbReference>
<dbReference type="GO" id="GO:0003677">
    <property type="term" value="F:DNA binding"/>
    <property type="evidence" value="ECO:0007669"/>
    <property type="project" value="UniProtKB-KW"/>
</dbReference>
<evidence type="ECO:0000313" key="2">
    <source>
        <dbReference type="EMBL" id="MBP2179333.1"/>
    </source>
</evidence>
<gene>
    <name evidence="2" type="ORF">JOM49_000859</name>
</gene>
<evidence type="ECO:0000313" key="3">
    <source>
        <dbReference type="Proteomes" id="UP000741013"/>
    </source>
</evidence>
<protein>
    <submittedName>
        <fullName evidence="2">DNA-binding MarR family transcriptional regulator</fullName>
    </submittedName>
</protein>
<organism evidence="2 3">
    <name type="scientific">Amycolatopsis magusensis</name>
    <dbReference type="NCBI Taxonomy" id="882444"/>
    <lineage>
        <taxon>Bacteria</taxon>
        <taxon>Bacillati</taxon>
        <taxon>Actinomycetota</taxon>
        <taxon>Actinomycetes</taxon>
        <taxon>Pseudonocardiales</taxon>
        <taxon>Pseudonocardiaceae</taxon>
        <taxon>Amycolatopsis</taxon>
    </lineage>
</organism>
<dbReference type="Gene3D" id="1.10.10.10">
    <property type="entry name" value="Winged helix-like DNA-binding domain superfamily/Winged helix DNA-binding domain"/>
    <property type="match status" value="1"/>
</dbReference>
<dbReference type="RefSeq" id="WP_308158644.1">
    <property type="nucleotide sequence ID" value="NZ_JAGGMS010000001.1"/>
</dbReference>
<name>A0ABS4PKG0_9PSEU</name>
<sequence length="154" mass="17215">MHTEDLGAAAWRAMVLAHDAALRAIDADLDRAGHLPLTWCDVLLELDGAESGRLRMQDLGERVVLSRTRVSRLVDEMARAGLVEKVRDERDRRVHWATITDAGRGRLAQTTPAYRAGIDAHFGSHLSEKEKQLLATVLTKVHHAHQRSTLSSRR</sequence>
<dbReference type="PROSITE" id="PS50995">
    <property type="entry name" value="HTH_MARR_2"/>
    <property type="match status" value="1"/>
</dbReference>
<dbReference type="SUPFAM" id="SSF46785">
    <property type="entry name" value="Winged helix' DNA-binding domain"/>
    <property type="match status" value="1"/>
</dbReference>
<dbReference type="InterPro" id="IPR000835">
    <property type="entry name" value="HTH_MarR-typ"/>
</dbReference>
<accession>A0ABS4PKG0</accession>
<dbReference type="PRINTS" id="PR00598">
    <property type="entry name" value="HTHMARR"/>
</dbReference>
<comment type="caution">
    <text evidence="2">The sequence shown here is derived from an EMBL/GenBank/DDBJ whole genome shotgun (WGS) entry which is preliminary data.</text>
</comment>
<dbReference type="PANTHER" id="PTHR33164">
    <property type="entry name" value="TRANSCRIPTIONAL REGULATOR, MARR FAMILY"/>
    <property type="match status" value="1"/>
</dbReference>
<dbReference type="PANTHER" id="PTHR33164:SF104">
    <property type="entry name" value="TRANSCRIPTIONAL REGULATORY PROTEIN"/>
    <property type="match status" value="1"/>
</dbReference>
<dbReference type="InterPro" id="IPR036388">
    <property type="entry name" value="WH-like_DNA-bd_sf"/>
</dbReference>
<dbReference type="InterPro" id="IPR039422">
    <property type="entry name" value="MarR/SlyA-like"/>
</dbReference>
<keyword evidence="2" id="KW-0238">DNA-binding</keyword>
<dbReference type="SMART" id="SM00347">
    <property type="entry name" value="HTH_MARR"/>
    <property type="match status" value="1"/>
</dbReference>
<dbReference type="EMBL" id="JAGGMS010000001">
    <property type="protein sequence ID" value="MBP2179333.1"/>
    <property type="molecule type" value="Genomic_DNA"/>
</dbReference>
<dbReference type="Proteomes" id="UP000741013">
    <property type="component" value="Unassembled WGS sequence"/>
</dbReference>
<keyword evidence="3" id="KW-1185">Reference proteome</keyword>
<dbReference type="InterPro" id="IPR036390">
    <property type="entry name" value="WH_DNA-bd_sf"/>
</dbReference>